<comment type="caution">
    <text evidence="2">The sequence shown here is derived from an EMBL/GenBank/DDBJ whole genome shotgun (WGS) entry which is preliminary data.</text>
</comment>
<dbReference type="Proteomes" id="UP001241537">
    <property type="component" value="Unassembled WGS sequence"/>
</dbReference>
<dbReference type="AlphaFoldDB" id="A0AAE3VCA5"/>
<accession>A0AAE3VCA5</accession>
<organism evidence="2 3">
    <name type="scientific">Moryella indoligenes</name>
    <dbReference type="NCBI Taxonomy" id="371674"/>
    <lineage>
        <taxon>Bacteria</taxon>
        <taxon>Bacillati</taxon>
        <taxon>Bacillota</taxon>
        <taxon>Clostridia</taxon>
        <taxon>Lachnospirales</taxon>
        <taxon>Lachnospiraceae</taxon>
        <taxon>Moryella</taxon>
    </lineage>
</organism>
<dbReference type="InterPro" id="IPR055245">
    <property type="entry name" value="HTH_proteobacteria"/>
</dbReference>
<sequence>MNSNRRSQCEKVLTHLRTYRSMTAIDAERMHIHRLSGRIYDLRHEGHDIETKMEVKKNEEGATVSFARYVLHE</sequence>
<dbReference type="EMBL" id="JAUSTO010000029">
    <property type="protein sequence ID" value="MDQ0153658.1"/>
    <property type="molecule type" value="Genomic_DNA"/>
</dbReference>
<dbReference type="RefSeq" id="WP_307255535.1">
    <property type="nucleotide sequence ID" value="NZ_JAUSTO010000029.1"/>
</dbReference>
<dbReference type="Pfam" id="PF14090">
    <property type="entry name" value="HTH_39"/>
    <property type="match status" value="1"/>
</dbReference>
<evidence type="ECO:0000313" key="2">
    <source>
        <dbReference type="EMBL" id="MDQ0153658.1"/>
    </source>
</evidence>
<feature type="domain" description="Winged helix-turn-helix" evidence="1">
    <location>
        <begin position="7"/>
        <end position="72"/>
    </location>
</feature>
<evidence type="ECO:0000313" key="3">
    <source>
        <dbReference type="Proteomes" id="UP001241537"/>
    </source>
</evidence>
<protein>
    <recommendedName>
        <fullName evidence="1">Winged helix-turn-helix domain-containing protein</fullName>
    </recommendedName>
</protein>
<gene>
    <name evidence="2" type="ORF">J2S20_002380</name>
</gene>
<evidence type="ECO:0000259" key="1">
    <source>
        <dbReference type="Pfam" id="PF14090"/>
    </source>
</evidence>
<keyword evidence="3" id="KW-1185">Reference proteome</keyword>
<name>A0AAE3VCA5_9FIRM</name>
<reference evidence="2" key="1">
    <citation type="submission" date="2023-07" db="EMBL/GenBank/DDBJ databases">
        <title>Genomic Encyclopedia of Type Strains, Phase IV (KMG-IV): sequencing the most valuable type-strain genomes for metagenomic binning, comparative biology and taxonomic classification.</title>
        <authorList>
            <person name="Goeker M."/>
        </authorList>
    </citation>
    <scope>NUCLEOTIDE SEQUENCE</scope>
    <source>
        <strain evidence="2">DSM 19659</strain>
    </source>
</reference>
<proteinExistence type="predicted"/>